<evidence type="ECO:0000256" key="2">
    <source>
        <dbReference type="PROSITE-ProRule" id="PRU00335"/>
    </source>
</evidence>
<dbReference type="PANTHER" id="PTHR30055:SF235">
    <property type="entry name" value="TRANSCRIPTIONAL REGULATORY PROTEIN"/>
    <property type="match status" value="1"/>
</dbReference>
<dbReference type="Pfam" id="PF00440">
    <property type="entry name" value="TetR_N"/>
    <property type="match status" value="1"/>
</dbReference>
<evidence type="ECO:0000313" key="5">
    <source>
        <dbReference type="Proteomes" id="UP000431901"/>
    </source>
</evidence>
<dbReference type="PROSITE" id="PS50977">
    <property type="entry name" value="HTH_TETR_2"/>
    <property type="match status" value="1"/>
</dbReference>
<dbReference type="InterPro" id="IPR023772">
    <property type="entry name" value="DNA-bd_HTH_TetR-type_CS"/>
</dbReference>
<dbReference type="Proteomes" id="UP000431901">
    <property type="component" value="Unassembled WGS sequence"/>
</dbReference>
<keyword evidence="5" id="KW-1185">Reference proteome</keyword>
<feature type="DNA-binding region" description="H-T-H motif" evidence="2">
    <location>
        <begin position="57"/>
        <end position="76"/>
    </location>
</feature>
<dbReference type="OrthoDB" id="3210235at2"/>
<dbReference type="InterPro" id="IPR001647">
    <property type="entry name" value="HTH_TetR"/>
</dbReference>
<dbReference type="PRINTS" id="PR00455">
    <property type="entry name" value="HTHTETR"/>
</dbReference>
<dbReference type="GO" id="GO:0000976">
    <property type="term" value="F:transcription cis-regulatory region binding"/>
    <property type="evidence" value="ECO:0007669"/>
    <property type="project" value="TreeGrafter"/>
</dbReference>
<dbReference type="InterPro" id="IPR009057">
    <property type="entry name" value="Homeodomain-like_sf"/>
</dbReference>
<dbReference type="InterPro" id="IPR050109">
    <property type="entry name" value="HTH-type_TetR-like_transc_reg"/>
</dbReference>
<dbReference type="PROSITE" id="PS01081">
    <property type="entry name" value="HTH_TETR_1"/>
    <property type="match status" value="1"/>
</dbReference>
<evidence type="ECO:0000256" key="1">
    <source>
        <dbReference type="ARBA" id="ARBA00023125"/>
    </source>
</evidence>
<dbReference type="AlphaFoldDB" id="A0A6I4VXA3"/>
<name>A0A6I4VXA3_9ACTN</name>
<evidence type="ECO:0000313" key="4">
    <source>
        <dbReference type="EMBL" id="MXQ62567.1"/>
    </source>
</evidence>
<dbReference type="GO" id="GO:0003700">
    <property type="term" value="F:DNA-binding transcription factor activity"/>
    <property type="evidence" value="ECO:0007669"/>
    <property type="project" value="TreeGrafter"/>
</dbReference>
<proteinExistence type="predicted"/>
<feature type="domain" description="HTH tetR-type" evidence="3">
    <location>
        <begin position="34"/>
        <end position="94"/>
    </location>
</feature>
<evidence type="ECO:0000259" key="3">
    <source>
        <dbReference type="PROSITE" id="PS50977"/>
    </source>
</evidence>
<dbReference type="InterPro" id="IPR036271">
    <property type="entry name" value="Tet_transcr_reg_TetR-rel_C_sf"/>
</dbReference>
<dbReference type="EMBL" id="WUTW01000001">
    <property type="protein sequence ID" value="MXQ62567.1"/>
    <property type="molecule type" value="Genomic_DNA"/>
</dbReference>
<accession>A0A6I4VXA3</accession>
<gene>
    <name evidence="4" type="ORF">GQ466_00790</name>
</gene>
<dbReference type="Gene3D" id="1.10.357.10">
    <property type="entry name" value="Tetracycline Repressor, domain 2"/>
    <property type="match status" value="1"/>
</dbReference>
<reference evidence="4 5" key="1">
    <citation type="submission" date="2019-12" db="EMBL/GenBank/DDBJ databases">
        <title>Nocardia macrotermitis sp. nov. and Nocardia aurantia sp. nov., isolated from the gut of the fungus growing-termite Macrotermes natalensis.</title>
        <authorList>
            <person name="Christine B."/>
            <person name="Rene B."/>
        </authorList>
    </citation>
    <scope>NUCLEOTIDE SEQUENCE [LARGE SCALE GENOMIC DNA]</scope>
    <source>
        <strain evidence="4 5">DSM 102126</strain>
    </source>
</reference>
<dbReference type="SUPFAM" id="SSF48498">
    <property type="entry name" value="Tetracyclin repressor-like, C-terminal domain"/>
    <property type="match status" value="1"/>
</dbReference>
<comment type="caution">
    <text evidence="4">The sequence shown here is derived from an EMBL/GenBank/DDBJ whole genome shotgun (WGS) entry which is preliminary data.</text>
</comment>
<dbReference type="SUPFAM" id="SSF46689">
    <property type="entry name" value="Homeodomain-like"/>
    <property type="match status" value="1"/>
</dbReference>
<sequence>MLCSRLFTCKRGDNRHVTRTVDQANPPRPRRDREATRRRILDAARDLFGTQGYDTVTLRMIGAAADANPALVNRYFGTKAQLFAEVIADESTLPQAIAGDPAGLPRRLAEHVVRQTRSRPQSRFPRIVDRSIGDPEVQRVLSGYLTERVIEPLAAQLSGPDARARATLAAVLIMGGAPARRLIGLDALQDDPADLTRRLTAMFTAALF</sequence>
<keyword evidence="1 2" id="KW-0238">DNA-binding</keyword>
<organism evidence="4 5">
    <name type="scientific">Actinomadura rayongensis</name>
    <dbReference type="NCBI Taxonomy" id="1429076"/>
    <lineage>
        <taxon>Bacteria</taxon>
        <taxon>Bacillati</taxon>
        <taxon>Actinomycetota</taxon>
        <taxon>Actinomycetes</taxon>
        <taxon>Streptosporangiales</taxon>
        <taxon>Thermomonosporaceae</taxon>
        <taxon>Actinomadura</taxon>
    </lineage>
</organism>
<dbReference type="InterPro" id="IPR041678">
    <property type="entry name" value="TetR_C_16"/>
</dbReference>
<dbReference type="Pfam" id="PF17920">
    <property type="entry name" value="TetR_C_16"/>
    <property type="match status" value="1"/>
</dbReference>
<dbReference type="PANTHER" id="PTHR30055">
    <property type="entry name" value="HTH-TYPE TRANSCRIPTIONAL REGULATOR RUTR"/>
    <property type="match status" value="1"/>
</dbReference>
<protein>
    <submittedName>
        <fullName evidence="4">TetR family transcriptional regulator</fullName>
    </submittedName>
</protein>